<reference evidence="3 4" key="1">
    <citation type="submission" date="2020-10" db="EMBL/GenBank/DDBJ databases">
        <authorList>
            <person name="Castelo-Branco R."/>
            <person name="Eusebio N."/>
            <person name="Adriana R."/>
            <person name="Vieira A."/>
            <person name="Brugerolle De Fraissinette N."/>
            <person name="Rezende De Castro R."/>
            <person name="Schneider M.P."/>
            <person name="Vasconcelos V."/>
            <person name="Leao P.N."/>
        </authorList>
    </citation>
    <scope>NUCLEOTIDE SEQUENCE [LARGE SCALE GENOMIC DNA]</scope>
    <source>
        <strain evidence="3 4">LEGE 06123</strain>
    </source>
</reference>
<dbReference type="Proteomes" id="UP000651156">
    <property type="component" value="Unassembled WGS sequence"/>
</dbReference>
<organism evidence="3 4">
    <name type="scientific">Gloeocapsopsis crepidinum LEGE 06123</name>
    <dbReference type="NCBI Taxonomy" id="588587"/>
    <lineage>
        <taxon>Bacteria</taxon>
        <taxon>Bacillati</taxon>
        <taxon>Cyanobacteriota</taxon>
        <taxon>Cyanophyceae</taxon>
        <taxon>Oscillatoriophycideae</taxon>
        <taxon>Chroococcales</taxon>
        <taxon>Chroococcaceae</taxon>
        <taxon>Gloeocapsopsis</taxon>
    </lineage>
</organism>
<evidence type="ECO:0000313" key="4">
    <source>
        <dbReference type="Proteomes" id="UP000651156"/>
    </source>
</evidence>
<dbReference type="GO" id="GO:0032259">
    <property type="term" value="P:methylation"/>
    <property type="evidence" value="ECO:0007669"/>
    <property type="project" value="UniProtKB-KW"/>
</dbReference>
<gene>
    <name evidence="3" type="ORF">IQ230_05045</name>
</gene>
<dbReference type="InterPro" id="IPR007213">
    <property type="entry name" value="Ppm1/Ppm2/Tcmp"/>
</dbReference>
<dbReference type="InterPro" id="IPR029063">
    <property type="entry name" value="SAM-dependent_MTases_sf"/>
</dbReference>
<keyword evidence="4" id="KW-1185">Reference proteome</keyword>
<dbReference type="InterPro" id="IPR016874">
    <property type="entry name" value="TcmP-like"/>
</dbReference>
<sequence length="285" mass="32523">MNKEKISLGATQETLLITLWARAVEASQPEPILFDPKAADILAQIDYDFEQFSKAKSSQMIVCLRSQTIDQWVKAFLNNNPAGTVVEIGAGLNTRFERLDNGTLNWFDLDLPDAIAVRRLYLEESDRRHFLSKSALEPDWIDAVKATTSNPPLFIAEGVLVYFSEEQVKMLLTMLADNFPGGFLAFDATSWLAVRYRRRFDAIKHTCAKFQWGIENIKEIEAWDLRYKIEASLYLSDFLPYLRRFSWGDRLLFALMPQLLQMYGIHLVRLGGSPSANVLSITDQS</sequence>
<proteinExistence type="predicted"/>
<dbReference type="PIRSF" id="PIRSF028177">
    <property type="entry name" value="Polyketide_synth_Omtfrase_TcmP"/>
    <property type="match status" value="1"/>
</dbReference>
<evidence type="ECO:0000313" key="3">
    <source>
        <dbReference type="EMBL" id="MBE9189742.1"/>
    </source>
</evidence>
<dbReference type="EMBL" id="JADEWN010000008">
    <property type="protein sequence ID" value="MBE9189742.1"/>
    <property type="molecule type" value="Genomic_DNA"/>
</dbReference>
<dbReference type="GO" id="GO:0008168">
    <property type="term" value="F:methyltransferase activity"/>
    <property type="evidence" value="ECO:0007669"/>
    <property type="project" value="UniProtKB-KW"/>
</dbReference>
<evidence type="ECO:0000256" key="1">
    <source>
        <dbReference type="ARBA" id="ARBA00022603"/>
    </source>
</evidence>
<dbReference type="PANTHER" id="PTHR43619:SF2">
    <property type="entry name" value="S-ADENOSYL-L-METHIONINE-DEPENDENT METHYLTRANSFERASES SUPERFAMILY PROTEIN"/>
    <property type="match status" value="1"/>
</dbReference>
<dbReference type="Gene3D" id="3.40.50.150">
    <property type="entry name" value="Vaccinia Virus protein VP39"/>
    <property type="match status" value="1"/>
</dbReference>
<protein>
    <submittedName>
        <fullName evidence="3">Class I SAM-dependent methyltransferase</fullName>
    </submittedName>
</protein>
<keyword evidence="2" id="KW-0808">Transferase</keyword>
<name>A0ABR9UN87_9CHRO</name>
<dbReference type="PANTHER" id="PTHR43619">
    <property type="entry name" value="S-ADENOSYL-L-METHIONINE-DEPENDENT METHYLTRANSFERASE YKTD-RELATED"/>
    <property type="match status" value="1"/>
</dbReference>
<evidence type="ECO:0000256" key="2">
    <source>
        <dbReference type="ARBA" id="ARBA00022679"/>
    </source>
</evidence>
<keyword evidence="1 3" id="KW-0489">Methyltransferase</keyword>
<dbReference type="Pfam" id="PF04072">
    <property type="entry name" value="LCM"/>
    <property type="match status" value="1"/>
</dbReference>
<accession>A0ABR9UN87</accession>
<comment type="caution">
    <text evidence="3">The sequence shown here is derived from an EMBL/GenBank/DDBJ whole genome shotgun (WGS) entry which is preliminary data.</text>
</comment>
<dbReference type="SUPFAM" id="SSF53335">
    <property type="entry name" value="S-adenosyl-L-methionine-dependent methyltransferases"/>
    <property type="match status" value="1"/>
</dbReference>